<sequence length="87" mass="9958">MPKHIKKWLLRILLNFVYLLLSLGLMYVAAVVVILTISTRAVVKDPLFGIINYESLLILVVSVLSLWLVYRYIGKIYSLLTTPPKPE</sequence>
<dbReference type="Proteomes" id="UP000664628">
    <property type="component" value="Unassembled WGS sequence"/>
</dbReference>
<keyword evidence="3" id="KW-1185">Reference proteome</keyword>
<name>A0ABS3JFB1_9BACT</name>
<keyword evidence="1" id="KW-0812">Transmembrane</keyword>
<feature type="transmembrane region" description="Helical" evidence="1">
    <location>
        <begin position="12"/>
        <end position="38"/>
    </location>
</feature>
<keyword evidence="1" id="KW-0472">Membrane</keyword>
<accession>A0ABS3JFB1</accession>
<evidence type="ECO:0000313" key="3">
    <source>
        <dbReference type="Proteomes" id="UP000664628"/>
    </source>
</evidence>
<comment type="caution">
    <text evidence="2">The sequence shown here is derived from an EMBL/GenBank/DDBJ whole genome shotgun (WGS) entry which is preliminary data.</text>
</comment>
<dbReference type="EMBL" id="JAFMYW010000002">
    <property type="protein sequence ID" value="MBO0948675.1"/>
    <property type="molecule type" value="Genomic_DNA"/>
</dbReference>
<feature type="transmembrane region" description="Helical" evidence="1">
    <location>
        <begin position="50"/>
        <end position="70"/>
    </location>
</feature>
<organism evidence="2 3">
    <name type="scientific">Fibrella forsythiae</name>
    <dbReference type="NCBI Taxonomy" id="2817061"/>
    <lineage>
        <taxon>Bacteria</taxon>
        <taxon>Pseudomonadati</taxon>
        <taxon>Bacteroidota</taxon>
        <taxon>Cytophagia</taxon>
        <taxon>Cytophagales</taxon>
        <taxon>Spirosomataceae</taxon>
        <taxon>Fibrella</taxon>
    </lineage>
</organism>
<keyword evidence="1" id="KW-1133">Transmembrane helix</keyword>
<evidence type="ECO:0000313" key="2">
    <source>
        <dbReference type="EMBL" id="MBO0948675.1"/>
    </source>
</evidence>
<evidence type="ECO:0000256" key="1">
    <source>
        <dbReference type="SAM" id="Phobius"/>
    </source>
</evidence>
<gene>
    <name evidence="2" type="ORF">J2I46_08800</name>
</gene>
<protein>
    <submittedName>
        <fullName evidence="2">Uncharacterized protein</fullName>
    </submittedName>
</protein>
<proteinExistence type="predicted"/>
<dbReference type="RefSeq" id="WP_207328631.1">
    <property type="nucleotide sequence ID" value="NZ_JAFMYW010000002.1"/>
</dbReference>
<reference evidence="2 3" key="1">
    <citation type="submission" date="2021-03" db="EMBL/GenBank/DDBJ databases">
        <title>Fibrella sp. HMF5405 genome sequencing and assembly.</title>
        <authorList>
            <person name="Kang H."/>
            <person name="Kim H."/>
            <person name="Bae S."/>
            <person name="Joh K."/>
        </authorList>
    </citation>
    <scope>NUCLEOTIDE SEQUENCE [LARGE SCALE GENOMIC DNA]</scope>
    <source>
        <strain evidence="2 3">HMF5405</strain>
    </source>
</reference>